<keyword evidence="2" id="KW-0805">Transcription regulation</keyword>
<dbReference type="Pfam" id="PF13411">
    <property type="entry name" value="MerR_1"/>
    <property type="match status" value="1"/>
</dbReference>
<dbReference type="SUPFAM" id="SSF46955">
    <property type="entry name" value="Putative DNA-binding domain"/>
    <property type="match status" value="1"/>
</dbReference>
<dbReference type="PANTHER" id="PTHR30204">
    <property type="entry name" value="REDOX-CYCLING DRUG-SENSING TRANSCRIPTIONAL ACTIVATOR SOXR"/>
    <property type="match status" value="1"/>
</dbReference>
<feature type="domain" description="HTH merR-type" evidence="5">
    <location>
        <begin position="1"/>
        <end position="70"/>
    </location>
</feature>
<keyword evidence="3 6" id="KW-0238">DNA-binding</keyword>
<dbReference type="InterPro" id="IPR000551">
    <property type="entry name" value="MerR-type_HTH_dom"/>
</dbReference>
<evidence type="ECO:0000256" key="2">
    <source>
        <dbReference type="ARBA" id="ARBA00023015"/>
    </source>
</evidence>
<protein>
    <submittedName>
        <fullName evidence="6">DNA-binding transcriptional MerR regulator</fullName>
    </submittedName>
</protein>
<dbReference type="Proteomes" id="UP000578449">
    <property type="component" value="Unassembled WGS sequence"/>
</dbReference>
<dbReference type="Gene3D" id="1.10.1660.10">
    <property type="match status" value="1"/>
</dbReference>
<dbReference type="GO" id="GO:0003677">
    <property type="term" value="F:DNA binding"/>
    <property type="evidence" value="ECO:0007669"/>
    <property type="project" value="UniProtKB-KW"/>
</dbReference>
<sequence length="307" mass="34690">MYTIGRLSDLTGLPVKTIRFYSDTGVLPERERTAAGYRLYEDEDRVRLEAIRALREIGVDLATIKALGDRNLREVLALHLRTVETQIKSLQRTRTVLRAILDHDDPTDEDLHRLNALGRMGAAEVAALVEDFVDDVTAGNQAAREWMRCLRAAMVPDLPDEPTVAQLDAWLELTALLSDDDFRARLRDQSAAFWSQSDDLNPTTWQAANARIMEYALAALDAGIPPDSPAAAPVLEQILTTLAETYHVPLDAAFRKGMRDNYDQHDQRAERYWELIATIQDAPWPPKETLAHRWIGAALRHHDHAER</sequence>
<name>A0A840P425_9ACTN</name>
<dbReference type="PROSITE" id="PS50937">
    <property type="entry name" value="HTH_MERR_2"/>
    <property type="match status" value="1"/>
</dbReference>
<evidence type="ECO:0000256" key="3">
    <source>
        <dbReference type="ARBA" id="ARBA00023125"/>
    </source>
</evidence>
<evidence type="ECO:0000259" key="5">
    <source>
        <dbReference type="PROSITE" id="PS50937"/>
    </source>
</evidence>
<dbReference type="EMBL" id="JACHGN010000001">
    <property type="protein sequence ID" value="MBB5130795.1"/>
    <property type="molecule type" value="Genomic_DNA"/>
</dbReference>
<evidence type="ECO:0000313" key="6">
    <source>
        <dbReference type="EMBL" id="MBB5130795.1"/>
    </source>
</evidence>
<dbReference type="InterPro" id="IPR047057">
    <property type="entry name" value="MerR_fam"/>
</dbReference>
<keyword evidence="7" id="KW-1185">Reference proteome</keyword>
<dbReference type="InterPro" id="IPR009061">
    <property type="entry name" value="DNA-bd_dom_put_sf"/>
</dbReference>
<organism evidence="6 7">
    <name type="scientific">Thermocatellispora tengchongensis</name>
    <dbReference type="NCBI Taxonomy" id="1073253"/>
    <lineage>
        <taxon>Bacteria</taxon>
        <taxon>Bacillati</taxon>
        <taxon>Actinomycetota</taxon>
        <taxon>Actinomycetes</taxon>
        <taxon>Streptosporangiales</taxon>
        <taxon>Streptosporangiaceae</taxon>
        <taxon>Thermocatellispora</taxon>
    </lineage>
</organism>
<dbReference type="PANTHER" id="PTHR30204:SF69">
    <property type="entry name" value="MERR-FAMILY TRANSCRIPTIONAL REGULATOR"/>
    <property type="match status" value="1"/>
</dbReference>
<evidence type="ECO:0000313" key="7">
    <source>
        <dbReference type="Proteomes" id="UP000578449"/>
    </source>
</evidence>
<dbReference type="GO" id="GO:0003700">
    <property type="term" value="F:DNA-binding transcription factor activity"/>
    <property type="evidence" value="ECO:0007669"/>
    <property type="project" value="InterPro"/>
</dbReference>
<dbReference type="AlphaFoldDB" id="A0A840P425"/>
<proteinExistence type="predicted"/>
<keyword evidence="4" id="KW-0804">Transcription</keyword>
<dbReference type="SMART" id="SM00422">
    <property type="entry name" value="HTH_MERR"/>
    <property type="match status" value="1"/>
</dbReference>
<dbReference type="RefSeq" id="WP_185047623.1">
    <property type="nucleotide sequence ID" value="NZ_BAABIX010000013.1"/>
</dbReference>
<gene>
    <name evidence="6" type="ORF">HNP84_000483</name>
</gene>
<reference evidence="6 7" key="1">
    <citation type="submission" date="2020-08" db="EMBL/GenBank/DDBJ databases">
        <title>Genomic Encyclopedia of Type Strains, Phase IV (KMG-IV): sequencing the most valuable type-strain genomes for metagenomic binning, comparative biology and taxonomic classification.</title>
        <authorList>
            <person name="Goeker M."/>
        </authorList>
    </citation>
    <scope>NUCLEOTIDE SEQUENCE [LARGE SCALE GENOMIC DNA]</scope>
    <source>
        <strain evidence="6 7">DSM 45615</strain>
    </source>
</reference>
<comment type="caution">
    <text evidence="6">The sequence shown here is derived from an EMBL/GenBank/DDBJ whole genome shotgun (WGS) entry which is preliminary data.</text>
</comment>
<keyword evidence="1" id="KW-0678">Repressor</keyword>
<accession>A0A840P425</accession>
<dbReference type="PRINTS" id="PR00040">
    <property type="entry name" value="HTHMERR"/>
</dbReference>
<evidence type="ECO:0000256" key="1">
    <source>
        <dbReference type="ARBA" id="ARBA00022491"/>
    </source>
</evidence>
<evidence type="ECO:0000256" key="4">
    <source>
        <dbReference type="ARBA" id="ARBA00023163"/>
    </source>
</evidence>